<reference evidence="2" key="1">
    <citation type="submission" date="2017-07" db="EMBL/GenBank/DDBJ databases">
        <authorList>
            <person name="Mikheyev A."/>
            <person name="Grau M."/>
        </authorList>
    </citation>
    <scope>NUCLEOTIDE SEQUENCE</scope>
    <source>
        <tissue evidence="2">Venom_gland</tissue>
    </source>
</reference>
<accession>A0A2D4N927</accession>
<dbReference type="AlphaFoldDB" id="A0A2D4N927"/>
<keyword evidence="1" id="KW-0472">Membrane</keyword>
<reference evidence="2" key="2">
    <citation type="submission" date="2017-11" db="EMBL/GenBank/DDBJ databases">
        <title>Coralsnake Venomics: Analyses of Venom Gland Transcriptomes and Proteomes of Six Brazilian Taxa.</title>
        <authorList>
            <person name="Aird S.D."/>
            <person name="Jorge da Silva N."/>
            <person name="Qiu L."/>
            <person name="Villar-Briones A."/>
            <person name="Aparecida-Saddi V."/>
            <person name="Campos-Telles M.P."/>
            <person name="Grau M."/>
            <person name="Mikheyev A.S."/>
        </authorList>
    </citation>
    <scope>NUCLEOTIDE SEQUENCE</scope>
    <source>
        <tissue evidence="2">Venom_gland</tissue>
    </source>
</reference>
<sequence>MSIVHYTFLAFTDYLIQVVVKHGCTSKILENTIDFDLSKSFPALSSPDIQFCKQIAYLLFLPHGGRTGIRTGVIASAIYNIKQCAQILSYIAILLFTFQWWLLVI</sequence>
<protein>
    <submittedName>
        <fullName evidence="2">Uncharacterized protein</fullName>
    </submittedName>
</protein>
<dbReference type="EMBL" id="IACM01160498">
    <property type="protein sequence ID" value="LAB42190.1"/>
    <property type="molecule type" value="Transcribed_RNA"/>
</dbReference>
<name>A0A2D4N927_9SAUR</name>
<proteinExistence type="predicted"/>
<organism evidence="2">
    <name type="scientific">Micrurus spixii</name>
    <name type="common">Amazon coral snake</name>
    <dbReference type="NCBI Taxonomy" id="129469"/>
    <lineage>
        <taxon>Eukaryota</taxon>
        <taxon>Metazoa</taxon>
        <taxon>Chordata</taxon>
        <taxon>Craniata</taxon>
        <taxon>Vertebrata</taxon>
        <taxon>Euteleostomi</taxon>
        <taxon>Lepidosauria</taxon>
        <taxon>Squamata</taxon>
        <taxon>Bifurcata</taxon>
        <taxon>Unidentata</taxon>
        <taxon>Episquamata</taxon>
        <taxon>Toxicofera</taxon>
        <taxon>Serpentes</taxon>
        <taxon>Colubroidea</taxon>
        <taxon>Elapidae</taxon>
        <taxon>Elapinae</taxon>
        <taxon>Micrurus</taxon>
    </lineage>
</organism>
<keyword evidence="1" id="KW-1133">Transmembrane helix</keyword>
<feature type="transmembrane region" description="Helical" evidence="1">
    <location>
        <begin position="87"/>
        <end position="104"/>
    </location>
</feature>
<evidence type="ECO:0000256" key="1">
    <source>
        <dbReference type="SAM" id="Phobius"/>
    </source>
</evidence>
<keyword evidence="1" id="KW-0812">Transmembrane</keyword>
<evidence type="ECO:0000313" key="2">
    <source>
        <dbReference type="EMBL" id="LAB42190.1"/>
    </source>
</evidence>